<evidence type="ECO:0000313" key="2">
    <source>
        <dbReference type="Proteomes" id="UP000315673"/>
    </source>
</evidence>
<keyword evidence="2" id="KW-1185">Reference proteome</keyword>
<dbReference type="Proteomes" id="UP000315673">
    <property type="component" value="Chromosome"/>
</dbReference>
<organism evidence="1 2">
    <name type="scientific">Sphingomonas panacisoli</name>
    <dbReference type="NCBI Taxonomy" id="1813879"/>
    <lineage>
        <taxon>Bacteria</taxon>
        <taxon>Pseudomonadati</taxon>
        <taxon>Pseudomonadota</taxon>
        <taxon>Alphaproteobacteria</taxon>
        <taxon>Sphingomonadales</taxon>
        <taxon>Sphingomonadaceae</taxon>
        <taxon>Sphingomonas</taxon>
    </lineage>
</organism>
<dbReference type="EMBL" id="CP042306">
    <property type="protein sequence ID" value="QDZ08677.1"/>
    <property type="molecule type" value="Genomic_DNA"/>
</dbReference>
<reference evidence="1 2" key="1">
    <citation type="submission" date="2019-07" db="EMBL/GenBank/DDBJ databases">
        <title>Full genome sequence of Sphingomonas sp. 4R-6-7(HKS19).</title>
        <authorList>
            <person name="Im W.-T."/>
        </authorList>
    </citation>
    <scope>NUCLEOTIDE SEQUENCE [LARGE SCALE GENOMIC DNA]</scope>
    <source>
        <strain evidence="1 2">HKS19</strain>
    </source>
</reference>
<accession>A0A5B8LK98</accession>
<name>A0A5B8LK98_9SPHN</name>
<evidence type="ECO:0000313" key="1">
    <source>
        <dbReference type="EMBL" id="QDZ08677.1"/>
    </source>
</evidence>
<sequence>MNCGALPLHHPADGPPPLPGEEFARAAATLAGLTGLLFGWTPDTFWAATPAELAALVDAAAGERPAPVDLAGLMEMFPDG</sequence>
<proteinExistence type="predicted"/>
<dbReference type="Pfam" id="PF09550">
    <property type="entry name" value="Phage_TAC_6"/>
    <property type="match status" value="1"/>
</dbReference>
<gene>
    <name evidence="1" type="ORF">FPZ24_15380</name>
</gene>
<dbReference type="KEGG" id="spai:FPZ24_15380"/>
<protein>
    <submittedName>
        <fullName evidence="1">Phage tail assembly chaperone</fullName>
    </submittedName>
</protein>
<dbReference type="AlphaFoldDB" id="A0A5B8LK98"/>
<dbReference type="InterPro" id="IPR019056">
    <property type="entry name" value="Phage_TAC_6"/>
</dbReference>